<name>A0A0A9H2Z8_ARUDO</name>
<feature type="compositionally biased region" description="Polar residues" evidence="1">
    <location>
        <begin position="14"/>
        <end position="23"/>
    </location>
</feature>
<feature type="region of interest" description="Disordered" evidence="1">
    <location>
        <begin position="1"/>
        <end position="43"/>
    </location>
</feature>
<proteinExistence type="predicted"/>
<dbReference type="AlphaFoldDB" id="A0A0A9H2Z8"/>
<sequence length="43" mass="4810">METPQVYDALKPSELTTAPNPSTLIKLKNKPTTKSEHQDCTRP</sequence>
<evidence type="ECO:0000256" key="1">
    <source>
        <dbReference type="SAM" id="MobiDB-lite"/>
    </source>
</evidence>
<feature type="compositionally biased region" description="Basic and acidic residues" evidence="1">
    <location>
        <begin position="33"/>
        <end position="43"/>
    </location>
</feature>
<dbReference type="EMBL" id="GBRH01168675">
    <property type="protein sequence ID" value="JAE29221.1"/>
    <property type="molecule type" value="Transcribed_RNA"/>
</dbReference>
<organism evidence="2">
    <name type="scientific">Arundo donax</name>
    <name type="common">Giant reed</name>
    <name type="synonym">Donax arundinaceus</name>
    <dbReference type="NCBI Taxonomy" id="35708"/>
    <lineage>
        <taxon>Eukaryota</taxon>
        <taxon>Viridiplantae</taxon>
        <taxon>Streptophyta</taxon>
        <taxon>Embryophyta</taxon>
        <taxon>Tracheophyta</taxon>
        <taxon>Spermatophyta</taxon>
        <taxon>Magnoliopsida</taxon>
        <taxon>Liliopsida</taxon>
        <taxon>Poales</taxon>
        <taxon>Poaceae</taxon>
        <taxon>PACMAD clade</taxon>
        <taxon>Arundinoideae</taxon>
        <taxon>Arundineae</taxon>
        <taxon>Arundo</taxon>
    </lineage>
</organism>
<reference evidence="2" key="1">
    <citation type="submission" date="2014-09" db="EMBL/GenBank/DDBJ databases">
        <authorList>
            <person name="Magalhaes I.L.F."/>
            <person name="Oliveira U."/>
            <person name="Santos F.R."/>
            <person name="Vidigal T.H.D.A."/>
            <person name="Brescovit A.D."/>
            <person name="Santos A.J."/>
        </authorList>
    </citation>
    <scope>NUCLEOTIDE SEQUENCE</scope>
    <source>
        <tissue evidence="2">Shoot tissue taken approximately 20 cm above the soil surface</tissue>
    </source>
</reference>
<reference evidence="2" key="2">
    <citation type="journal article" date="2015" name="Data Brief">
        <title>Shoot transcriptome of the giant reed, Arundo donax.</title>
        <authorList>
            <person name="Barrero R.A."/>
            <person name="Guerrero F.D."/>
            <person name="Moolhuijzen P."/>
            <person name="Goolsby J.A."/>
            <person name="Tidwell J."/>
            <person name="Bellgard S.E."/>
            <person name="Bellgard M.I."/>
        </authorList>
    </citation>
    <scope>NUCLEOTIDE SEQUENCE</scope>
    <source>
        <tissue evidence="2">Shoot tissue taken approximately 20 cm above the soil surface</tissue>
    </source>
</reference>
<accession>A0A0A9H2Z8</accession>
<protein>
    <submittedName>
        <fullName evidence="2">Uncharacterized protein</fullName>
    </submittedName>
</protein>
<evidence type="ECO:0000313" key="2">
    <source>
        <dbReference type="EMBL" id="JAE29221.1"/>
    </source>
</evidence>